<dbReference type="InterPro" id="IPR000073">
    <property type="entry name" value="AB_hydrolase_1"/>
</dbReference>
<evidence type="ECO:0000313" key="3">
    <source>
        <dbReference type="Proteomes" id="UP000829196"/>
    </source>
</evidence>
<proteinExistence type="predicted"/>
<dbReference type="SMR" id="A0A8T3BD95"/>
<evidence type="ECO:0000313" key="2">
    <source>
        <dbReference type="EMBL" id="KAI0507389.1"/>
    </source>
</evidence>
<dbReference type="PANTHER" id="PTHR43139:SF52">
    <property type="entry name" value="SI:DKEY-122A22.2"/>
    <property type="match status" value="1"/>
</dbReference>
<dbReference type="AlphaFoldDB" id="A0A8T3BD95"/>
<name>A0A8T3BD95_DENNO</name>
<protein>
    <recommendedName>
        <fullName evidence="1">AB hydrolase-1 domain-containing protein</fullName>
    </recommendedName>
</protein>
<keyword evidence="3" id="KW-1185">Reference proteome</keyword>
<evidence type="ECO:0000259" key="1">
    <source>
        <dbReference type="Pfam" id="PF00561"/>
    </source>
</evidence>
<dbReference type="EMBL" id="JAGYWB010000010">
    <property type="protein sequence ID" value="KAI0507389.1"/>
    <property type="molecule type" value="Genomic_DNA"/>
</dbReference>
<dbReference type="PANTHER" id="PTHR43139">
    <property type="entry name" value="SI:DKEY-122A22.2"/>
    <property type="match status" value="1"/>
</dbReference>
<dbReference type="Pfam" id="PF00561">
    <property type="entry name" value="Abhydrolase_1"/>
    <property type="match status" value="1"/>
</dbReference>
<dbReference type="Gene3D" id="3.40.50.1820">
    <property type="entry name" value="alpha/beta hydrolase"/>
    <property type="match status" value="1"/>
</dbReference>
<dbReference type="InterPro" id="IPR029058">
    <property type="entry name" value="AB_hydrolase_fold"/>
</dbReference>
<comment type="caution">
    <text evidence="2">The sequence shown here is derived from an EMBL/GenBank/DDBJ whole genome shotgun (WGS) entry which is preliminary data.</text>
</comment>
<reference evidence="2" key="1">
    <citation type="journal article" date="2022" name="Front. Genet.">
        <title>Chromosome-Scale Assembly of the Dendrobium nobile Genome Provides Insights Into the Molecular Mechanism of the Biosynthesis of the Medicinal Active Ingredient of Dendrobium.</title>
        <authorList>
            <person name="Xu Q."/>
            <person name="Niu S.-C."/>
            <person name="Li K.-L."/>
            <person name="Zheng P.-J."/>
            <person name="Zhang X.-J."/>
            <person name="Jia Y."/>
            <person name="Liu Y."/>
            <person name="Niu Y.-X."/>
            <person name="Yu L.-H."/>
            <person name="Chen D.-F."/>
            <person name="Zhang G.-Q."/>
        </authorList>
    </citation>
    <scope>NUCLEOTIDE SEQUENCE</scope>
    <source>
        <tissue evidence="2">Leaf</tissue>
    </source>
</reference>
<gene>
    <name evidence="2" type="ORF">KFK09_013514</name>
</gene>
<organism evidence="2 3">
    <name type="scientific">Dendrobium nobile</name>
    <name type="common">Orchid</name>
    <dbReference type="NCBI Taxonomy" id="94219"/>
    <lineage>
        <taxon>Eukaryota</taxon>
        <taxon>Viridiplantae</taxon>
        <taxon>Streptophyta</taxon>
        <taxon>Embryophyta</taxon>
        <taxon>Tracheophyta</taxon>
        <taxon>Spermatophyta</taxon>
        <taxon>Magnoliopsida</taxon>
        <taxon>Liliopsida</taxon>
        <taxon>Asparagales</taxon>
        <taxon>Orchidaceae</taxon>
        <taxon>Epidendroideae</taxon>
        <taxon>Malaxideae</taxon>
        <taxon>Dendrobiinae</taxon>
        <taxon>Dendrobium</taxon>
    </lineage>
</organism>
<dbReference type="OrthoDB" id="6431331at2759"/>
<dbReference type="InterPro" id="IPR052370">
    <property type="entry name" value="Meta-cleavage_hydrolase"/>
</dbReference>
<accession>A0A8T3BD95</accession>
<dbReference type="Proteomes" id="UP000829196">
    <property type="component" value="Unassembled WGS sequence"/>
</dbReference>
<sequence length="358" mass="40315">MIRRRDTIVGVRMRNLKNDIGDSRWRSSMKRLPSQSPTTLAMRLSIIPIIDVFARRSFTSAGLRPETIAVNSETTIHCWLPNTLSLPSPKNPDPRVSKPFLLLLHGFGPVSTWQWRFQVRVLSRHFDLIVPDLVFFGESTTTSPERSEEFQAASMMALLKALGISGERIAGVLGTSYGGFVAYHLARMLGDGWMGKVVIASSDVGKNEEDDRAMVERVGGIENVSEIMLPRTTVALRKLLKLSIRRPPRFLPEFILRDVLQNLYRDNLERKMELIMGVTLGNKDLFQLTPLQQDVLIVWGDQDNIFPVNKAFELKKKLGEKAKLEILKNTGHVPQIEDPDLFNEVLLGFLLGAPNSSV</sequence>
<feature type="domain" description="AB hydrolase-1" evidence="1">
    <location>
        <begin position="100"/>
        <end position="339"/>
    </location>
</feature>
<dbReference type="SUPFAM" id="SSF53474">
    <property type="entry name" value="alpha/beta-Hydrolases"/>
    <property type="match status" value="1"/>
</dbReference>
<dbReference type="PRINTS" id="PR00111">
    <property type="entry name" value="ABHYDROLASE"/>
</dbReference>